<feature type="domain" description="Spore protein YkvP/CgeB glycosyl transferase-like" evidence="3">
    <location>
        <begin position="566"/>
        <end position="701"/>
    </location>
</feature>
<evidence type="ECO:0000259" key="2">
    <source>
        <dbReference type="Pfam" id="PF00535"/>
    </source>
</evidence>
<dbReference type="GO" id="GO:0016740">
    <property type="term" value="F:transferase activity"/>
    <property type="evidence" value="ECO:0007669"/>
    <property type="project" value="UniProtKB-KW"/>
</dbReference>
<reference evidence="4 5" key="1">
    <citation type="journal article" date="2015" name="Nature">
        <title>rRNA introns, odd ribosomes, and small enigmatic genomes across a large radiation of phyla.</title>
        <authorList>
            <person name="Brown C.T."/>
            <person name="Hug L.A."/>
            <person name="Thomas B.C."/>
            <person name="Sharon I."/>
            <person name="Castelle C.J."/>
            <person name="Singh A."/>
            <person name="Wilkins M.J."/>
            <person name="Williams K.H."/>
            <person name="Banfield J.F."/>
        </authorList>
    </citation>
    <scope>NUCLEOTIDE SEQUENCE [LARGE SCALE GENOMIC DNA]</scope>
</reference>
<accession>A0A0G0LFH2</accession>
<dbReference type="PANTHER" id="PTHR43179:SF7">
    <property type="entry name" value="RHAMNOSYLTRANSFERASE WBBL"/>
    <property type="match status" value="1"/>
</dbReference>
<dbReference type="Gene3D" id="3.90.550.10">
    <property type="entry name" value="Spore Coat Polysaccharide Biosynthesis Protein SpsA, Chain A"/>
    <property type="match status" value="1"/>
</dbReference>
<dbReference type="InterPro" id="IPR055259">
    <property type="entry name" value="YkvP/CgeB_Glyco_trans-like"/>
</dbReference>
<evidence type="ECO:0000313" key="4">
    <source>
        <dbReference type="EMBL" id="KKQ89822.1"/>
    </source>
</evidence>
<dbReference type="Pfam" id="PF13524">
    <property type="entry name" value="Glyco_trans_1_2"/>
    <property type="match status" value="1"/>
</dbReference>
<feature type="coiled-coil region" evidence="1">
    <location>
        <begin position="4"/>
        <end position="31"/>
    </location>
</feature>
<dbReference type="PANTHER" id="PTHR43179">
    <property type="entry name" value="RHAMNOSYLTRANSFERASE WBBL"/>
    <property type="match status" value="1"/>
</dbReference>
<protein>
    <submittedName>
        <fullName evidence="4">Glycosyl transferase family 2</fullName>
    </submittedName>
</protein>
<evidence type="ECO:0000256" key="1">
    <source>
        <dbReference type="SAM" id="Coils"/>
    </source>
</evidence>
<dbReference type="Pfam" id="PF00535">
    <property type="entry name" value="Glycos_transf_2"/>
    <property type="match status" value="1"/>
</dbReference>
<dbReference type="Gene3D" id="3.40.50.2000">
    <property type="entry name" value="Glycogen Phosphorylase B"/>
    <property type="match status" value="1"/>
</dbReference>
<name>A0A0G0LFH2_9BACT</name>
<organism evidence="4 5">
    <name type="scientific">Candidatus Curtissbacteria bacterium GW2011_GWC2_38_9</name>
    <dbReference type="NCBI Taxonomy" id="1618414"/>
    <lineage>
        <taxon>Bacteria</taxon>
        <taxon>Candidatus Curtissiibacteriota</taxon>
    </lineage>
</organism>
<feature type="domain" description="Glycosyltransferase 2-like" evidence="2">
    <location>
        <begin position="112"/>
        <end position="269"/>
    </location>
</feature>
<dbReference type="AlphaFoldDB" id="A0A0G0LFH2"/>
<keyword evidence="1" id="KW-0175">Coiled coil</keyword>
<dbReference type="SUPFAM" id="SSF53756">
    <property type="entry name" value="UDP-Glycosyltransferase/glycogen phosphorylase"/>
    <property type="match status" value="1"/>
</dbReference>
<gene>
    <name evidence="4" type="ORF">UT12_C0007G0019</name>
</gene>
<dbReference type="EMBL" id="LBVP01000007">
    <property type="protein sequence ID" value="KKQ89822.1"/>
    <property type="molecule type" value="Genomic_DNA"/>
</dbReference>
<proteinExistence type="predicted"/>
<evidence type="ECO:0000313" key="5">
    <source>
        <dbReference type="Proteomes" id="UP000034893"/>
    </source>
</evidence>
<dbReference type="InterPro" id="IPR029044">
    <property type="entry name" value="Nucleotide-diphossugar_trans"/>
</dbReference>
<dbReference type="Proteomes" id="UP000034893">
    <property type="component" value="Unassembled WGS sequence"/>
</dbReference>
<dbReference type="InterPro" id="IPR001173">
    <property type="entry name" value="Glyco_trans_2-like"/>
</dbReference>
<evidence type="ECO:0000259" key="3">
    <source>
        <dbReference type="Pfam" id="PF13524"/>
    </source>
</evidence>
<dbReference type="CDD" id="cd04186">
    <property type="entry name" value="GT_2_like_c"/>
    <property type="match status" value="1"/>
</dbReference>
<keyword evidence="4" id="KW-0808">Transferase</keyword>
<dbReference type="SUPFAM" id="SSF53448">
    <property type="entry name" value="Nucleotide-diphospho-sugar transferases"/>
    <property type="match status" value="1"/>
</dbReference>
<comment type="caution">
    <text evidence="4">The sequence shown here is derived from an EMBL/GenBank/DDBJ whole genome shotgun (WGS) entry which is preliminary data.</text>
</comment>
<sequence length="713" mass="83059">MESIEKLKLENQKLSKRLEELKLREEKLEQTWVLITSTKVYKFLQILNQAKSRSKNLINALRNLQFGLQDDIATQSKFTPYKRSGNVLDEDEIVSFVKKLENKKTKFSRKISIIVLNHNSYEYTSKCISALIKNTNYKNYEIIYVDNGSHDIKTKSFLEKIRGGRKIKIKILEFKENLSFAMANNLAAKKASGEYLIFLNNDTIPLNGWLSALFEQIEKRPDSILGSKLIYPKRNDNEFPDSTSFDCTIQHQGIKFSKIDNFLYPENFDRGDHPFSVESCFKKEIAAVTGACMFVKKALFFKLGGFYEDYHYGYEDVDFCLKAKKSGFKTEYVPTSILFHHEFASQKMVLEKNQIRDNRAKNKKLLTLRWASYLRKEYLLDKIEKKFVFSSTPLKFGLLVTENNESSFYGDYFTAMNLSKYLKQIGYDFILIDKKTYNTDPDIIEKEDIDIIINLLSNLDIFNANSKINNQIYKVAWIRNRLTDWFSQSDFTKYDLILTGSTIASNEIAKTTGVKTQVLRLGADIENFKKSERNEEFSFDVVFVGNYFGVERKALTYLSQLPEKFKKNIKIGVFGKNIGNYPGLKKIWCGEIGYEKLPILYSNSKIVIEDHLEHLTKKWDFINSRIFEAGACGAAVLSDELMEFKRVFPKNSYLTYSNYSEFKSKLKYLLQNQSERQIIGSRLMRNIKESHSYLVRANQLINYIKQELNDRQS</sequence>